<dbReference type="InterPro" id="IPR000683">
    <property type="entry name" value="Gfo/Idh/MocA-like_OxRdtase_N"/>
</dbReference>
<sequence length="325" mass="36534">MSLQIGIVGTGNFSKLHAGILEKMEDVRIQAVCGTSKEKAEKFASQFNHAHAYEDVQIMLDSEKLDAVYICVPPMTHGKIEMEVIERYIPLFVEKPLGINLDLPTEIVRAIEDKSLITSVGYHFRYKKSSQQLKEMLENQKIGMAIGQWMGGMPMVPWWRNQQGSGGQFNEQTTHLVDLLRFTAGEVEEVFAMFGNQVMHEKVDSVTVADIGTVSLKLRNGSIATLSNTCIMPKDTYRCGLTFYTDQSIIDWQFDGLQVKMNGEQSEIKDQTNPYEVENEAFIHAIRTKDTSRILSNYENAYKTQEVTSAAFQSAATGKPIKLNA</sequence>
<dbReference type="Gene3D" id="3.40.50.720">
    <property type="entry name" value="NAD(P)-binding Rossmann-like Domain"/>
    <property type="match status" value="1"/>
</dbReference>
<feature type="domain" description="Gfo/Idh/MocA-like oxidoreductase N-terminal" evidence="1">
    <location>
        <begin position="4"/>
        <end position="122"/>
    </location>
</feature>
<dbReference type="EMBL" id="JBHLUX010000086">
    <property type="protein sequence ID" value="MFC0472750.1"/>
    <property type="molecule type" value="Genomic_DNA"/>
</dbReference>
<keyword evidence="4" id="KW-1185">Reference proteome</keyword>
<dbReference type="InterPro" id="IPR036291">
    <property type="entry name" value="NAD(P)-bd_dom_sf"/>
</dbReference>
<dbReference type="Pfam" id="PF22725">
    <property type="entry name" value="GFO_IDH_MocA_C3"/>
    <property type="match status" value="1"/>
</dbReference>
<feature type="domain" description="GFO/IDH/MocA-like oxidoreductase" evidence="2">
    <location>
        <begin position="131"/>
        <end position="236"/>
    </location>
</feature>
<dbReference type="SUPFAM" id="SSF55347">
    <property type="entry name" value="Glyceraldehyde-3-phosphate dehydrogenase-like, C-terminal domain"/>
    <property type="match status" value="1"/>
</dbReference>
<organism evidence="3 4">
    <name type="scientific">Halalkalibacter kiskunsagensis</name>
    <dbReference type="NCBI Taxonomy" id="1548599"/>
    <lineage>
        <taxon>Bacteria</taxon>
        <taxon>Bacillati</taxon>
        <taxon>Bacillota</taxon>
        <taxon>Bacilli</taxon>
        <taxon>Bacillales</taxon>
        <taxon>Bacillaceae</taxon>
        <taxon>Halalkalibacter</taxon>
    </lineage>
</organism>
<gene>
    <name evidence="3" type="ORF">ACFFHM_20255</name>
</gene>
<dbReference type="SUPFAM" id="SSF51735">
    <property type="entry name" value="NAD(P)-binding Rossmann-fold domains"/>
    <property type="match status" value="1"/>
</dbReference>
<accession>A0ABV6KIK6</accession>
<reference evidence="3 4" key="1">
    <citation type="submission" date="2024-09" db="EMBL/GenBank/DDBJ databases">
        <authorList>
            <person name="Sun Q."/>
            <person name="Mori K."/>
        </authorList>
    </citation>
    <scope>NUCLEOTIDE SEQUENCE [LARGE SCALE GENOMIC DNA]</scope>
    <source>
        <strain evidence="3 4">NCAIM B.02610</strain>
    </source>
</reference>
<dbReference type="PANTHER" id="PTHR43249">
    <property type="entry name" value="UDP-N-ACETYL-2-AMINO-2-DEOXY-D-GLUCURONATE OXIDASE"/>
    <property type="match status" value="1"/>
</dbReference>
<dbReference type="Proteomes" id="UP001589838">
    <property type="component" value="Unassembled WGS sequence"/>
</dbReference>
<dbReference type="Gene3D" id="3.30.360.10">
    <property type="entry name" value="Dihydrodipicolinate Reductase, domain 2"/>
    <property type="match status" value="1"/>
</dbReference>
<protein>
    <submittedName>
        <fullName evidence="3">Gfo/Idh/MocA family protein</fullName>
    </submittedName>
</protein>
<proteinExistence type="predicted"/>
<evidence type="ECO:0000259" key="2">
    <source>
        <dbReference type="Pfam" id="PF22725"/>
    </source>
</evidence>
<name>A0ABV6KIK6_9BACI</name>
<dbReference type="Pfam" id="PF01408">
    <property type="entry name" value="GFO_IDH_MocA"/>
    <property type="match status" value="1"/>
</dbReference>
<dbReference type="PANTHER" id="PTHR43249:SF1">
    <property type="entry name" value="D-GLUCOSIDE 3-DEHYDROGENASE"/>
    <property type="match status" value="1"/>
</dbReference>
<evidence type="ECO:0000313" key="4">
    <source>
        <dbReference type="Proteomes" id="UP001589838"/>
    </source>
</evidence>
<evidence type="ECO:0000259" key="1">
    <source>
        <dbReference type="Pfam" id="PF01408"/>
    </source>
</evidence>
<evidence type="ECO:0000313" key="3">
    <source>
        <dbReference type="EMBL" id="MFC0472750.1"/>
    </source>
</evidence>
<dbReference type="InterPro" id="IPR052515">
    <property type="entry name" value="Gfo/Idh/MocA_Oxidoreductase"/>
</dbReference>
<dbReference type="InterPro" id="IPR055170">
    <property type="entry name" value="GFO_IDH_MocA-like_dom"/>
</dbReference>
<dbReference type="RefSeq" id="WP_335962968.1">
    <property type="nucleotide sequence ID" value="NZ_JAXBLX010000038.1"/>
</dbReference>
<comment type="caution">
    <text evidence="3">The sequence shown here is derived from an EMBL/GenBank/DDBJ whole genome shotgun (WGS) entry which is preliminary data.</text>
</comment>